<evidence type="ECO:0000313" key="3">
    <source>
        <dbReference type="Proteomes" id="UP000230564"/>
    </source>
</evidence>
<dbReference type="Proteomes" id="UP000230564">
    <property type="component" value="Unassembled WGS sequence"/>
</dbReference>
<keyword evidence="1" id="KW-0472">Membrane</keyword>
<organism evidence="2 3">
    <name type="scientific">Candidatus Komeilibacteria bacterium CG11_big_fil_rev_8_21_14_0_20_36_20</name>
    <dbReference type="NCBI Taxonomy" id="1974477"/>
    <lineage>
        <taxon>Bacteria</taxon>
        <taxon>Candidatus Komeiliibacteriota</taxon>
    </lineage>
</organism>
<feature type="transmembrane region" description="Helical" evidence="1">
    <location>
        <begin position="76"/>
        <end position="93"/>
    </location>
</feature>
<accession>A0A2H0NG21</accession>
<comment type="caution">
    <text evidence="2">The sequence shown here is derived from an EMBL/GenBank/DDBJ whole genome shotgun (WGS) entry which is preliminary data.</text>
</comment>
<dbReference type="EMBL" id="PCWQ01000007">
    <property type="protein sequence ID" value="PIR07105.1"/>
    <property type="molecule type" value="Genomic_DNA"/>
</dbReference>
<gene>
    <name evidence="2" type="ORF">COV55_01600</name>
</gene>
<keyword evidence="1" id="KW-1133">Transmembrane helix</keyword>
<keyword evidence="1" id="KW-0812">Transmembrane</keyword>
<evidence type="ECO:0000256" key="1">
    <source>
        <dbReference type="SAM" id="Phobius"/>
    </source>
</evidence>
<dbReference type="AlphaFoldDB" id="A0A2H0NG21"/>
<protein>
    <submittedName>
        <fullName evidence="2">Uncharacterized protein</fullName>
    </submittedName>
</protein>
<proteinExistence type="predicted"/>
<reference evidence="2 3" key="1">
    <citation type="submission" date="2017-09" db="EMBL/GenBank/DDBJ databases">
        <title>Depth-based differentiation of microbial function through sediment-hosted aquifers and enrichment of novel symbionts in the deep terrestrial subsurface.</title>
        <authorList>
            <person name="Probst A.J."/>
            <person name="Ladd B."/>
            <person name="Jarett J.K."/>
            <person name="Geller-Mcgrath D.E."/>
            <person name="Sieber C.M."/>
            <person name="Emerson J.B."/>
            <person name="Anantharaman K."/>
            <person name="Thomas B.C."/>
            <person name="Malmstrom R."/>
            <person name="Stieglmeier M."/>
            <person name="Klingl A."/>
            <person name="Woyke T."/>
            <person name="Ryan C.M."/>
            <person name="Banfield J.F."/>
        </authorList>
    </citation>
    <scope>NUCLEOTIDE SEQUENCE [LARGE SCALE GENOMIC DNA]</scope>
    <source>
        <strain evidence="2">CG11_big_fil_rev_8_21_14_0_20_36_20</strain>
    </source>
</reference>
<evidence type="ECO:0000313" key="2">
    <source>
        <dbReference type="EMBL" id="PIR07105.1"/>
    </source>
</evidence>
<name>A0A2H0NG21_9BACT</name>
<sequence length="221" mass="25992">MYWIIRLLAYVGILRIVDLMYNDKKIRQGKILGENKTHFCIKAMVAMGFFYRYRWDWVSKSDPAICKIRWNPQAKLALTVILCLVIIGPYVLLHQLTPINYGFTEIDEITGLPVAGYIFYPDKLPDGHYTVEKVVSDGADALIIQHQPGPYRDFAYYVHMNVEDNVPDNCQDGQRFEIFQAKIVNENPPSNARWYFLSLFKKPLWRCLFFVKKLFFRHNQN</sequence>